<keyword evidence="3" id="KW-1185">Reference proteome</keyword>
<organism evidence="2 3">
    <name type="scientific">Helicocarpus griseus UAMH5409</name>
    <dbReference type="NCBI Taxonomy" id="1447875"/>
    <lineage>
        <taxon>Eukaryota</taxon>
        <taxon>Fungi</taxon>
        <taxon>Dikarya</taxon>
        <taxon>Ascomycota</taxon>
        <taxon>Pezizomycotina</taxon>
        <taxon>Eurotiomycetes</taxon>
        <taxon>Eurotiomycetidae</taxon>
        <taxon>Onygenales</taxon>
        <taxon>Ajellomycetaceae</taxon>
        <taxon>Helicocarpus</taxon>
    </lineage>
</organism>
<dbReference type="OrthoDB" id="5386595at2759"/>
<comment type="caution">
    <text evidence="2">The sequence shown here is derived from an EMBL/GenBank/DDBJ whole genome shotgun (WGS) entry which is preliminary data.</text>
</comment>
<evidence type="ECO:0008006" key="4">
    <source>
        <dbReference type="Google" id="ProtNLM"/>
    </source>
</evidence>
<protein>
    <recommendedName>
        <fullName evidence="4">HNH nuclease domain-containing protein</fullName>
    </recommendedName>
</protein>
<sequence length="473" mass="54794">MFSSEATKAELPPPLDFSFHPLTPDDFLDLMSTSEREDIDAKKKQLQTFSFKDRHPTTGSQFINRKLTKLSVELEYIGSFKDALVKMRRMRLGVEMGVTRTVLHIKERMHLLESESVMLKRQRKFIAEDLDDEISHHYTFHVAYSSLRKSGVMRRSMDIGRDRFDYPAFKEEVTRYYEASRAGRNGSTKIWCHLLGCHLPANCVKAVQLVPKRMESEELAYSFGVGEMSPFNPRNGLTMYTLIWEALVSGNIMIVPVQPAQGKDIVWKCVVLNYPVGEQMLYDKVEWKDLNGRELKFLGRHRPATRFLFFRYLMTFLDHRYRETRLNMRLDQWKAPGSYIRQSMLTLLERKVSNGDHHDPTHFCEDTALEGWSGRKQPDEEEVLATSLWVRIMEEMQRARTNSRAVWEYDCIDLDNAQGSSSTSRNDGTDHAGDHAGDHVDDHVDDSNQWETYADTDSDSSDDSGYCSSDYEI</sequence>
<feature type="compositionally biased region" description="Basic and acidic residues" evidence="1">
    <location>
        <begin position="427"/>
        <end position="446"/>
    </location>
</feature>
<name>A0A2B7YBJ1_9EURO</name>
<accession>A0A2B7YBJ1</accession>
<gene>
    <name evidence="2" type="ORF">AJ79_00866</name>
</gene>
<feature type="region of interest" description="Disordered" evidence="1">
    <location>
        <begin position="418"/>
        <end position="473"/>
    </location>
</feature>
<feature type="compositionally biased region" description="Low complexity" evidence="1">
    <location>
        <begin position="463"/>
        <end position="473"/>
    </location>
</feature>
<proteinExistence type="predicted"/>
<dbReference type="STRING" id="1447875.A0A2B7YBJ1"/>
<dbReference type="EMBL" id="PDNB01000007">
    <property type="protein sequence ID" value="PGH17967.1"/>
    <property type="molecule type" value="Genomic_DNA"/>
</dbReference>
<evidence type="ECO:0000313" key="3">
    <source>
        <dbReference type="Proteomes" id="UP000223968"/>
    </source>
</evidence>
<dbReference type="AlphaFoldDB" id="A0A2B7YBJ1"/>
<reference evidence="2 3" key="1">
    <citation type="submission" date="2017-10" db="EMBL/GenBank/DDBJ databases">
        <title>Comparative genomics in systemic dimorphic fungi from Ajellomycetaceae.</title>
        <authorList>
            <person name="Munoz J.F."/>
            <person name="Mcewen J.G."/>
            <person name="Clay O.K."/>
            <person name="Cuomo C.A."/>
        </authorList>
    </citation>
    <scope>NUCLEOTIDE SEQUENCE [LARGE SCALE GENOMIC DNA]</scope>
    <source>
        <strain evidence="2 3">UAMH5409</strain>
    </source>
</reference>
<evidence type="ECO:0000256" key="1">
    <source>
        <dbReference type="SAM" id="MobiDB-lite"/>
    </source>
</evidence>
<evidence type="ECO:0000313" key="2">
    <source>
        <dbReference type="EMBL" id="PGH17967.1"/>
    </source>
</evidence>
<dbReference type="Proteomes" id="UP000223968">
    <property type="component" value="Unassembled WGS sequence"/>
</dbReference>